<dbReference type="GO" id="GO:0003700">
    <property type="term" value="F:DNA-binding transcription factor activity"/>
    <property type="evidence" value="ECO:0007669"/>
    <property type="project" value="InterPro"/>
</dbReference>
<dbReference type="Proteomes" id="UP000245391">
    <property type="component" value="Unassembled WGS sequence"/>
</dbReference>
<dbReference type="PROSITE" id="PS01124">
    <property type="entry name" value="HTH_ARAC_FAMILY_2"/>
    <property type="match status" value="1"/>
</dbReference>
<dbReference type="SMART" id="SM00342">
    <property type="entry name" value="HTH_ARAC"/>
    <property type="match status" value="1"/>
</dbReference>
<evidence type="ECO:0000313" key="5">
    <source>
        <dbReference type="EMBL" id="PWS29775.1"/>
    </source>
</evidence>
<evidence type="ECO:0000259" key="4">
    <source>
        <dbReference type="PROSITE" id="PS01124"/>
    </source>
</evidence>
<sequence>MDKVLRIDTVSEHDKFYHQQNLHPQVSIIDFHGTAPEVYASKMNFGFYAVYLKDVQCGDIKYGRDTYDYQDRTLVFVAPGQIINVDINEDYKPSGYALLFHPDLIHGTSLGKHIDNYNFFSYETREALHLSEKERKIVLDCFEKIRYELEQGTDKHSKMLIAANIELFLNYCVRFYDRQFITRNEANKSNIEKFESLLKGYFQSDKPQLLGIPAVTWCAEQLHLSPNYFGDMVKKETGKTAMEYIQLKVMDIAKERIMGSNMSISEIAYELGFKYPQHFTRAFKKSVGYAPNEYRSMN</sequence>
<dbReference type="PANTHER" id="PTHR43280">
    <property type="entry name" value="ARAC-FAMILY TRANSCRIPTIONAL REGULATOR"/>
    <property type="match status" value="1"/>
</dbReference>
<dbReference type="GO" id="GO:0043565">
    <property type="term" value="F:sequence-specific DNA binding"/>
    <property type="evidence" value="ECO:0007669"/>
    <property type="project" value="InterPro"/>
</dbReference>
<dbReference type="Gene3D" id="1.10.10.60">
    <property type="entry name" value="Homeodomain-like"/>
    <property type="match status" value="2"/>
</dbReference>
<evidence type="ECO:0000256" key="1">
    <source>
        <dbReference type="ARBA" id="ARBA00023015"/>
    </source>
</evidence>
<keyword evidence="3" id="KW-0804">Transcription</keyword>
<dbReference type="EMBL" id="QGNY01000011">
    <property type="protein sequence ID" value="PWS29775.1"/>
    <property type="molecule type" value="Genomic_DNA"/>
</dbReference>
<protein>
    <submittedName>
        <fullName evidence="5">AraC family transcriptional regulator</fullName>
    </submittedName>
</protein>
<proteinExistence type="predicted"/>
<evidence type="ECO:0000256" key="3">
    <source>
        <dbReference type="ARBA" id="ARBA00023163"/>
    </source>
</evidence>
<dbReference type="RefSeq" id="WP_109932833.1">
    <property type="nucleotide sequence ID" value="NZ_QGNY01000011.1"/>
</dbReference>
<dbReference type="Pfam" id="PF12833">
    <property type="entry name" value="HTH_18"/>
    <property type="match status" value="1"/>
</dbReference>
<dbReference type="InterPro" id="IPR018060">
    <property type="entry name" value="HTH_AraC"/>
</dbReference>
<dbReference type="PANTHER" id="PTHR43280:SF32">
    <property type="entry name" value="TRANSCRIPTIONAL REGULATORY PROTEIN"/>
    <property type="match status" value="1"/>
</dbReference>
<gene>
    <name evidence="5" type="ORF">DF947_21635</name>
</gene>
<keyword evidence="1" id="KW-0805">Transcription regulation</keyword>
<keyword evidence="2" id="KW-0238">DNA-binding</keyword>
<dbReference type="PRINTS" id="PR00032">
    <property type="entry name" value="HTHARAC"/>
</dbReference>
<reference evidence="6" key="1">
    <citation type="submission" date="2018-05" db="EMBL/GenBank/DDBJ databases">
        <title>Pedobacter paludis sp. nov., isolated from wetland soil.</title>
        <authorList>
            <person name="Zhang Y."/>
        </authorList>
    </citation>
    <scope>NUCLEOTIDE SEQUENCE [LARGE SCALE GENOMIC DNA]</scope>
    <source>
        <strain evidence="6">R-8</strain>
    </source>
</reference>
<dbReference type="InterPro" id="IPR009057">
    <property type="entry name" value="Homeodomain-like_sf"/>
</dbReference>
<organism evidence="5 6">
    <name type="scientific">Pedobacter paludis</name>
    <dbReference type="NCBI Taxonomy" id="2203212"/>
    <lineage>
        <taxon>Bacteria</taxon>
        <taxon>Pseudomonadati</taxon>
        <taxon>Bacteroidota</taxon>
        <taxon>Sphingobacteriia</taxon>
        <taxon>Sphingobacteriales</taxon>
        <taxon>Sphingobacteriaceae</taxon>
        <taxon>Pedobacter</taxon>
    </lineage>
</organism>
<dbReference type="AlphaFoldDB" id="A0A317ETK7"/>
<evidence type="ECO:0000313" key="6">
    <source>
        <dbReference type="Proteomes" id="UP000245391"/>
    </source>
</evidence>
<evidence type="ECO:0000256" key="2">
    <source>
        <dbReference type="ARBA" id="ARBA00023125"/>
    </source>
</evidence>
<dbReference type="OrthoDB" id="9816214at2"/>
<accession>A0A317ETK7</accession>
<comment type="caution">
    <text evidence="5">The sequence shown here is derived from an EMBL/GenBank/DDBJ whole genome shotgun (WGS) entry which is preliminary data.</text>
</comment>
<feature type="domain" description="HTH araC/xylS-type" evidence="4">
    <location>
        <begin position="219"/>
        <end position="297"/>
    </location>
</feature>
<dbReference type="InterPro" id="IPR020449">
    <property type="entry name" value="Tscrpt_reg_AraC-type_HTH"/>
</dbReference>
<name>A0A317ETK7_9SPHI</name>
<keyword evidence="6" id="KW-1185">Reference proteome</keyword>
<dbReference type="SUPFAM" id="SSF46689">
    <property type="entry name" value="Homeodomain-like"/>
    <property type="match status" value="1"/>
</dbReference>